<feature type="DNA-binding region" description="OmpR/PhoB-type" evidence="7">
    <location>
        <begin position="125"/>
        <end position="223"/>
    </location>
</feature>
<evidence type="ECO:0000256" key="6">
    <source>
        <dbReference type="PROSITE-ProRule" id="PRU00169"/>
    </source>
</evidence>
<dbReference type="GO" id="GO:0006355">
    <property type="term" value="P:regulation of DNA-templated transcription"/>
    <property type="evidence" value="ECO:0007669"/>
    <property type="project" value="InterPro"/>
</dbReference>
<dbReference type="GO" id="GO:0000976">
    <property type="term" value="F:transcription cis-regulatory region binding"/>
    <property type="evidence" value="ECO:0007669"/>
    <property type="project" value="TreeGrafter"/>
</dbReference>
<evidence type="ECO:0000256" key="7">
    <source>
        <dbReference type="PROSITE-ProRule" id="PRU01091"/>
    </source>
</evidence>
<dbReference type="PROSITE" id="PS50110">
    <property type="entry name" value="RESPONSE_REGULATORY"/>
    <property type="match status" value="1"/>
</dbReference>
<feature type="domain" description="OmpR/PhoB-type" evidence="9">
    <location>
        <begin position="125"/>
        <end position="223"/>
    </location>
</feature>
<dbReference type="GO" id="GO:0005829">
    <property type="term" value="C:cytosol"/>
    <property type="evidence" value="ECO:0007669"/>
    <property type="project" value="TreeGrafter"/>
</dbReference>
<dbReference type="Pfam" id="PF00486">
    <property type="entry name" value="Trans_reg_C"/>
    <property type="match status" value="1"/>
</dbReference>
<protein>
    <submittedName>
        <fullName evidence="10">Response regulator transcription factor</fullName>
    </submittedName>
</protein>
<dbReference type="InterPro" id="IPR011006">
    <property type="entry name" value="CheY-like_superfamily"/>
</dbReference>
<keyword evidence="2" id="KW-0902">Two-component regulatory system</keyword>
<proteinExistence type="predicted"/>
<evidence type="ECO:0000256" key="3">
    <source>
        <dbReference type="ARBA" id="ARBA00023015"/>
    </source>
</evidence>
<keyword evidence="5" id="KW-0804">Transcription</keyword>
<dbReference type="InterPro" id="IPR016032">
    <property type="entry name" value="Sig_transdc_resp-reg_C-effctor"/>
</dbReference>
<dbReference type="CDD" id="cd00383">
    <property type="entry name" value="trans_reg_C"/>
    <property type="match status" value="1"/>
</dbReference>
<dbReference type="SMART" id="SM00862">
    <property type="entry name" value="Trans_reg_C"/>
    <property type="match status" value="1"/>
</dbReference>
<evidence type="ECO:0000256" key="1">
    <source>
        <dbReference type="ARBA" id="ARBA00022553"/>
    </source>
</evidence>
<dbReference type="SUPFAM" id="SSF46894">
    <property type="entry name" value="C-terminal effector domain of the bipartite response regulators"/>
    <property type="match status" value="1"/>
</dbReference>
<evidence type="ECO:0000313" key="10">
    <source>
        <dbReference type="EMBL" id="MBO1324755.1"/>
    </source>
</evidence>
<organism evidence="10 11">
    <name type="scientific">Acetobacter garciniae</name>
    <dbReference type="NCBI Taxonomy" id="2817435"/>
    <lineage>
        <taxon>Bacteria</taxon>
        <taxon>Pseudomonadati</taxon>
        <taxon>Pseudomonadota</taxon>
        <taxon>Alphaproteobacteria</taxon>
        <taxon>Acetobacterales</taxon>
        <taxon>Acetobacteraceae</taxon>
        <taxon>Acetobacter</taxon>
    </lineage>
</organism>
<keyword evidence="1" id="KW-0597">Phosphoprotein</keyword>
<dbReference type="Proteomes" id="UP000664073">
    <property type="component" value="Unassembled WGS sequence"/>
</dbReference>
<reference evidence="10" key="1">
    <citation type="submission" date="2021-03" db="EMBL/GenBank/DDBJ databases">
        <title>The complete genome sequence of Acetobacter sp. TBRC 12339.</title>
        <authorList>
            <person name="Charoenyingcharoen P."/>
            <person name="Yukphan P."/>
        </authorList>
    </citation>
    <scope>NUCLEOTIDE SEQUENCE</scope>
    <source>
        <strain evidence="10">TBRC 12339</strain>
    </source>
</reference>
<dbReference type="SUPFAM" id="SSF52172">
    <property type="entry name" value="CheY-like"/>
    <property type="match status" value="1"/>
</dbReference>
<feature type="domain" description="Response regulatory" evidence="8">
    <location>
        <begin position="2"/>
        <end position="117"/>
    </location>
</feature>
<name>A0A939HI00_9PROT</name>
<comment type="caution">
    <text evidence="6">Lacks conserved residue(s) required for the propagation of feature annotation.</text>
</comment>
<dbReference type="EMBL" id="JAFVMH010000002">
    <property type="protein sequence ID" value="MBO1324755.1"/>
    <property type="molecule type" value="Genomic_DNA"/>
</dbReference>
<dbReference type="InterPro" id="IPR036388">
    <property type="entry name" value="WH-like_DNA-bd_sf"/>
</dbReference>
<evidence type="ECO:0000256" key="4">
    <source>
        <dbReference type="ARBA" id="ARBA00023125"/>
    </source>
</evidence>
<evidence type="ECO:0000256" key="2">
    <source>
        <dbReference type="ARBA" id="ARBA00023012"/>
    </source>
</evidence>
<dbReference type="PANTHER" id="PTHR48111">
    <property type="entry name" value="REGULATOR OF RPOS"/>
    <property type="match status" value="1"/>
</dbReference>
<comment type="caution">
    <text evidence="10">The sequence shown here is derived from an EMBL/GenBank/DDBJ whole genome shotgun (WGS) entry which is preliminary data.</text>
</comment>
<evidence type="ECO:0000313" key="11">
    <source>
        <dbReference type="Proteomes" id="UP000664073"/>
    </source>
</evidence>
<evidence type="ECO:0000259" key="9">
    <source>
        <dbReference type="PROSITE" id="PS51755"/>
    </source>
</evidence>
<keyword evidence="11" id="KW-1185">Reference proteome</keyword>
<dbReference type="PANTHER" id="PTHR48111:SF22">
    <property type="entry name" value="REGULATOR OF RPOS"/>
    <property type="match status" value="1"/>
</dbReference>
<dbReference type="Gene3D" id="1.10.10.10">
    <property type="entry name" value="Winged helix-like DNA-binding domain superfamily/Winged helix DNA-binding domain"/>
    <property type="match status" value="1"/>
</dbReference>
<dbReference type="GO" id="GO:0000156">
    <property type="term" value="F:phosphorelay response regulator activity"/>
    <property type="evidence" value="ECO:0007669"/>
    <property type="project" value="TreeGrafter"/>
</dbReference>
<dbReference type="PROSITE" id="PS51755">
    <property type="entry name" value="OMPR_PHOB"/>
    <property type="match status" value="1"/>
</dbReference>
<keyword evidence="4 7" id="KW-0238">DNA-binding</keyword>
<gene>
    <name evidence="10" type="ORF">J2D77_06270</name>
</gene>
<evidence type="ECO:0000256" key="5">
    <source>
        <dbReference type="ARBA" id="ARBA00023163"/>
    </source>
</evidence>
<accession>A0A939HI00</accession>
<sequence>MRILCIGDTSTQGDGRPCSGLSRAALDGTISITMSGPEGVAETLRRSHYDLAVIQQAAPDSRLVRHIRKSRVPTPLLIIARTLTATTVADVLSAGADDCVPISVEPVELLARLRAIVRRVSGHDSLTLQIGRLSVSPERRVAHIDGKLVPLTRREYELVQLLALRKGQVLNKETLLDSLYGGESEPHGKVIDVMICKIRKKIREFGIDEPFTTLWGIGYRLNEEAFIPLGAKMSSAENAGNRPSRESCIPVTSGINILASSNALDLA</sequence>
<dbReference type="InterPro" id="IPR039420">
    <property type="entry name" value="WalR-like"/>
</dbReference>
<dbReference type="InterPro" id="IPR001867">
    <property type="entry name" value="OmpR/PhoB-type_DNA-bd"/>
</dbReference>
<keyword evidence="3" id="KW-0805">Transcription regulation</keyword>
<evidence type="ECO:0000259" key="8">
    <source>
        <dbReference type="PROSITE" id="PS50110"/>
    </source>
</evidence>
<dbReference type="InterPro" id="IPR001789">
    <property type="entry name" value="Sig_transdc_resp-reg_receiver"/>
</dbReference>
<dbReference type="GO" id="GO:0032993">
    <property type="term" value="C:protein-DNA complex"/>
    <property type="evidence" value="ECO:0007669"/>
    <property type="project" value="TreeGrafter"/>
</dbReference>
<dbReference type="Gene3D" id="3.40.50.2300">
    <property type="match status" value="1"/>
</dbReference>
<dbReference type="AlphaFoldDB" id="A0A939HI00"/>